<gene>
    <name evidence="2" type="ORF">OXH55_04790</name>
</gene>
<reference evidence="2" key="1">
    <citation type="submission" date="2022-12" db="EMBL/GenBank/DDBJ databases">
        <authorList>
            <person name="Wang J."/>
        </authorList>
    </citation>
    <scope>NUCLEOTIDE SEQUENCE</scope>
    <source>
        <strain evidence="2">HY-42-06</strain>
    </source>
</reference>
<dbReference type="SUPFAM" id="SSF52949">
    <property type="entry name" value="Macro domain-like"/>
    <property type="match status" value="1"/>
</dbReference>
<dbReference type="InterPro" id="IPR002589">
    <property type="entry name" value="Macro_dom"/>
</dbReference>
<feature type="domain" description="Macro" evidence="1">
    <location>
        <begin position="1"/>
        <end position="40"/>
    </location>
</feature>
<dbReference type="EMBL" id="JAPQES010000001">
    <property type="protein sequence ID" value="MCY6369941.1"/>
    <property type="molecule type" value="Genomic_DNA"/>
</dbReference>
<name>A0ABT4CNY7_9CLOT</name>
<comment type="caution">
    <text evidence="2">The sequence shown here is derived from an EMBL/GenBank/DDBJ whole genome shotgun (WGS) entry which is preliminary data.</text>
</comment>
<sequence>MNLIKGDITKLKVDAIVNAANSSLLGDGGSRWSNLYSNAT</sequence>
<dbReference type="Proteomes" id="UP001079657">
    <property type="component" value="Unassembled WGS sequence"/>
</dbReference>
<dbReference type="Gene3D" id="3.40.220.10">
    <property type="entry name" value="Leucine Aminopeptidase, subunit E, domain 1"/>
    <property type="match status" value="1"/>
</dbReference>
<evidence type="ECO:0000313" key="3">
    <source>
        <dbReference type="Proteomes" id="UP001079657"/>
    </source>
</evidence>
<evidence type="ECO:0000313" key="2">
    <source>
        <dbReference type="EMBL" id="MCY6369941.1"/>
    </source>
</evidence>
<evidence type="ECO:0000259" key="1">
    <source>
        <dbReference type="PROSITE" id="PS51154"/>
    </source>
</evidence>
<dbReference type="PROSITE" id="PS51154">
    <property type="entry name" value="MACRO"/>
    <property type="match status" value="1"/>
</dbReference>
<protein>
    <recommendedName>
        <fullName evidence="1">Macro domain-containing protein</fullName>
    </recommendedName>
</protein>
<organism evidence="2 3">
    <name type="scientific">Clostridium ganghwense</name>
    <dbReference type="NCBI Taxonomy" id="312089"/>
    <lineage>
        <taxon>Bacteria</taxon>
        <taxon>Bacillati</taxon>
        <taxon>Bacillota</taxon>
        <taxon>Clostridia</taxon>
        <taxon>Eubacteriales</taxon>
        <taxon>Clostridiaceae</taxon>
        <taxon>Clostridium</taxon>
    </lineage>
</organism>
<dbReference type="InterPro" id="IPR043472">
    <property type="entry name" value="Macro_dom-like"/>
</dbReference>
<accession>A0ABT4CNY7</accession>
<proteinExistence type="predicted"/>
<keyword evidence="3" id="KW-1185">Reference proteome</keyword>